<dbReference type="SUPFAM" id="SSF53732">
    <property type="entry name" value="Aconitase iron-sulfur domain"/>
    <property type="match status" value="1"/>
</dbReference>
<dbReference type="Pfam" id="PF00330">
    <property type="entry name" value="Aconitase"/>
    <property type="match status" value="1"/>
</dbReference>
<protein>
    <recommendedName>
        <fullName evidence="4">Cytoplasmic aconitate hydratase</fullName>
        <ecNumber evidence="3">4.2.1.3</ecNumber>
    </recommendedName>
    <alternativeName>
        <fullName evidence="11">Citrate hydro-lyase</fullName>
    </alternativeName>
</protein>
<dbReference type="InterPro" id="IPR044137">
    <property type="entry name" value="AcnA_IRP_Swivel"/>
</dbReference>
<dbReference type="NCBIfam" id="TIGR01341">
    <property type="entry name" value="aconitase_1"/>
    <property type="match status" value="1"/>
</dbReference>
<dbReference type="Gene3D" id="3.30.499.10">
    <property type="entry name" value="Aconitase, domain 3"/>
    <property type="match status" value="2"/>
</dbReference>
<evidence type="ECO:0000313" key="15">
    <source>
        <dbReference type="EMBL" id="KAK5623007.1"/>
    </source>
</evidence>
<name>A0AAV9SNZ1_9TELE</name>
<comment type="cofactor">
    <cofactor evidence="1">
        <name>[4Fe-4S] cluster</name>
        <dbReference type="ChEBI" id="CHEBI:49883"/>
    </cofactor>
</comment>
<keyword evidence="8 12" id="KW-0411">Iron-sulfur</keyword>
<evidence type="ECO:0000256" key="7">
    <source>
        <dbReference type="ARBA" id="ARBA00023004"/>
    </source>
</evidence>
<dbReference type="NCBIfam" id="NF009520">
    <property type="entry name" value="PRK12881.1"/>
    <property type="match status" value="1"/>
</dbReference>
<proteinExistence type="inferred from homology"/>
<evidence type="ECO:0000256" key="1">
    <source>
        <dbReference type="ARBA" id="ARBA00001966"/>
    </source>
</evidence>
<comment type="caution">
    <text evidence="15">The sequence shown here is derived from an EMBL/GenBank/DDBJ whole genome shotgun (WGS) entry which is preliminary data.</text>
</comment>
<evidence type="ECO:0000313" key="16">
    <source>
        <dbReference type="Proteomes" id="UP001311232"/>
    </source>
</evidence>
<dbReference type="FunFam" id="3.30.499.10:FF:000002">
    <property type="entry name" value="Aconitate hydratase"/>
    <property type="match status" value="1"/>
</dbReference>
<organism evidence="15 16">
    <name type="scientific">Crenichthys baileyi</name>
    <name type="common">White River springfish</name>
    <dbReference type="NCBI Taxonomy" id="28760"/>
    <lineage>
        <taxon>Eukaryota</taxon>
        <taxon>Metazoa</taxon>
        <taxon>Chordata</taxon>
        <taxon>Craniata</taxon>
        <taxon>Vertebrata</taxon>
        <taxon>Euteleostomi</taxon>
        <taxon>Actinopterygii</taxon>
        <taxon>Neopterygii</taxon>
        <taxon>Teleostei</taxon>
        <taxon>Neoteleostei</taxon>
        <taxon>Acanthomorphata</taxon>
        <taxon>Ovalentaria</taxon>
        <taxon>Atherinomorphae</taxon>
        <taxon>Cyprinodontiformes</taxon>
        <taxon>Goodeidae</taxon>
        <taxon>Crenichthys</taxon>
    </lineage>
</organism>
<dbReference type="InterPro" id="IPR006249">
    <property type="entry name" value="Aconitase/IRP2"/>
</dbReference>
<evidence type="ECO:0000256" key="4">
    <source>
        <dbReference type="ARBA" id="ARBA00020255"/>
    </source>
</evidence>
<dbReference type="GO" id="GO:0005737">
    <property type="term" value="C:cytoplasm"/>
    <property type="evidence" value="ECO:0007669"/>
    <property type="project" value="UniProtKB-SubCell"/>
</dbReference>
<dbReference type="InterPro" id="IPR001030">
    <property type="entry name" value="Acoase/IPM_deHydtase_lsu_aba"/>
</dbReference>
<dbReference type="InterPro" id="IPR015928">
    <property type="entry name" value="Aconitase/3IPM_dehydase_swvl"/>
</dbReference>
<dbReference type="InterPro" id="IPR036008">
    <property type="entry name" value="Aconitase_4Fe-4S_dom"/>
</dbReference>
<dbReference type="FunFam" id="3.30.499.10:FF:000005">
    <property type="entry name" value="cytoplasmic aconitate hydratase"/>
    <property type="match status" value="1"/>
</dbReference>
<evidence type="ECO:0000259" key="13">
    <source>
        <dbReference type="Pfam" id="PF00330"/>
    </source>
</evidence>
<dbReference type="Gene3D" id="6.10.190.10">
    <property type="match status" value="1"/>
</dbReference>
<dbReference type="Proteomes" id="UP001311232">
    <property type="component" value="Unassembled WGS sequence"/>
</dbReference>
<dbReference type="GO" id="GO:0030350">
    <property type="term" value="F:iron-responsive element binding"/>
    <property type="evidence" value="ECO:0007669"/>
    <property type="project" value="UniProtKB-ARBA"/>
</dbReference>
<dbReference type="SUPFAM" id="SSF52016">
    <property type="entry name" value="LeuD/IlvD-like"/>
    <property type="match status" value="1"/>
</dbReference>
<dbReference type="AlphaFoldDB" id="A0AAV9SNZ1"/>
<reference evidence="15 16" key="1">
    <citation type="submission" date="2021-06" db="EMBL/GenBank/DDBJ databases">
        <authorList>
            <person name="Palmer J.M."/>
        </authorList>
    </citation>
    <scope>NUCLEOTIDE SEQUENCE [LARGE SCALE GENOMIC DNA]</scope>
    <source>
        <strain evidence="15 16">MEX-2019</strain>
        <tissue evidence="15">Muscle</tissue>
    </source>
</reference>
<dbReference type="NCBIfam" id="NF006757">
    <property type="entry name" value="PRK09277.1"/>
    <property type="match status" value="1"/>
</dbReference>
<dbReference type="GO" id="GO:0051539">
    <property type="term" value="F:4 iron, 4 sulfur cluster binding"/>
    <property type="evidence" value="ECO:0007669"/>
    <property type="project" value="UniProtKB-KW"/>
</dbReference>
<keyword evidence="5 12" id="KW-0004">4Fe-4S</keyword>
<evidence type="ECO:0000256" key="8">
    <source>
        <dbReference type="ARBA" id="ARBA00023014"/>
    </source>
</evidence>
<dbReference type="CDD" id="cd01580">
    <property type="entry name" value="AcnA_IRP_Swivel"/>
    <property type="match status" value="1"/>
</dbReference>
<evidence type="ECO:0000256" key="5">
    <source>
        <dbReference type="ARBA" id="ARBA00022485"/>
    </source>
</evidence>
<evidence type="ECO:0000256" key="10">
    <source>
        <dbReference type="ARBA" id="ARBA00023501"/>
    </source>
</evidence>
<dbReference type="GO" id="GO:0046872">
    <property type="term" value="F:metal ion binding"/>
    <property type="evidence" value="ECO:0007669"/>
    <property type="project" value="UniProtKB-KW"/>
</dbReference>
<dbReference type="InterPro" id="IPR015931">
    <property type="entry name" value="Acnase/IPM_dHydase_lsu_aba_1/3"/>
</dbReference>
<dbReference type="FunFam" id="3.20.19.10:FF:000001">
    <property type="entry name" value="Aconitate hydratase"/>
    <property type="match status" value="1"/>
</dbReference>
<keyword evidence="16" id="KW-1185">Reference proteome</keyword>
<dbReference type="GO" id="GO:0072350">
    <property type="term" value="P:tricarboxylic acid metabolic process"/>
    <property type="evidence" value="ECO:0007669"/>
    <property type="project" value="UniProtKB-ARBA"/>
</dbReference>
<evidence type="ECO:0000256" key="12">
    <source>
        <dbReference type="RuleBase" id="RU361275"/>
    </source>
</evidence>
<keyword evidence="12" id="KW-0963">Cytoplasm</keyword>
<accession>A0AAV9SNZ1</accession>
<dbReference type="CDD" id="cd01586">
    <property type="entry name" value="AcnA_IRP"/>
    <property type="match status" value="1"/>
</dbReference>
<sequence>MQTRCFSLLPCKKTEGSDRFLSEYRDSLSGYTVDPLPLLRLVLVCSYKHHVEGAVLGVSDSIMGVQTGGCQTWWGVVCVGATVTLVPLGSDCCDLNIHTQMQEDLRDPRYERLPFSIRVLLESAIRNCDEFLVKSSDVENILNWQQTQTQSVEVPFRPARVILQDFTGVPAVVDFAAMRDAVMKLGGDPEKINPVCPADLVIDHSIQVDFNRKSDSLQKNQDLEFERNKERFQFLKWGSKAFKNMRIIPPGSGIVHQVNLEYLARVVFNHHGFFYPDSLVGTDSHTTMIDGLGVLGWGVGGIEAEAVMLGQPISMVLPEVVGYKLHGTPDKLITSTDIVLTVTKHLRQVGVVGKFVEFFGPGVAQLSIADRATIANMCPEYGATAAFFPVDEISVDYLEQTGREPETLAYITKYLKAAAMFRDYNNVAQDPDFTQVVELDLGTVVPCCSGPKRPQDRISVSEMKTDFETCLGAKQGFKGFQVAPERHNAVVPFQFNDKEYTLSHGSVVIAAITSCTNTSNPSVMLGAGLLAKKAIECGLSVKPYIKTSLSPGSGVVTSYLKQSGVMDYLSRLGFEVVGYGCMTCIGNSGPLPDSVVEAITQGDLVAAGVLSGNRNFEGRVHPNTRANYLASPPLVIAYAIAGTVRIDFEKEPIAINSEGRQIFLRDIWPTRDEIQAVERTFVIPSMFKEVYKKIEKVNERWNSLVAPSDNLYTWDEKSTYIKSPPFFDGLTMKLPPPESIKEAYVLLNLGDSVTTDHISPAGNIARNSAAARYLTERGLTPREYNSYGSRRGNDAVMARGTFANIRLFNKFLNKQAPQTIYLPTGETLDVYDAAERYKQSGVPLLVLAGKEYGSGSSRDWAAKGPFLLGIKAVLAESYERIHRSNLVGMGVIPLEYLPGDTADSLGLTGRERYTIIIPEQLTPRMVVDVKLNTGKTFKVRMRFDTDV</sequence>
<feature type="domain" description="Aconitase A/isopropylmalate dehydratase small subunit swivel" evidence="14">
    <location>
        <begin position="771"/>
        <end position="896"/>
    </location>
</feature>
<evidence type="ECO:0000256" key="11">
    <source>
        <dbReference type="ARBA" id="ARBA00029682"/>
    </source>
</evidence>
<dbReference type="PROSITE" id="PS00450">
    <property type="entry name" value="ACONITASE_1"/>
    <property type="match status" value="1"/>
</dbReference>
<dbReference type="PANTHER" id="PTHR11670">
    <property type="entry name" value="ACONITASE/IRON-RESPONSIVE ELEMENT FAMILY MEMBER"/>
    <property type="match status" value="1"/>
</dbReference>
<comment type="subcellular location">
    <subcellularLocation>
        <location evidence="12">Cytoplasm</location>
    </subcellularLocation>
</comment>
<comment type="catalytic activity">
    <reaction evidence="10">
        <text>citrate = D-threo-isocitrate</text>
        <dbReference type="Rhea" id="RHEA:10336"/>
        <dbReference type="ChEBI" id="CHEBI:15562"/>
        <dbReference type="ChEBI" id="CHEBI:16947"/>
        <dbReference type="EC" id="4.2.1.3"/>
    </reaction>
</comment>
<dbReference type="PROSITE" id="PS01244">
    <property type="entry name" value="ACONITASE_2"/>
    <property type="match status" value="1"/>
</dbReference>
<dbReference type="InterPro" id="IPR000573">
    <property type="entry name" value="AconitaseA/IPMdHydase_ssu_swvl"/>
</dbReference>
<dbReference type="InterPro" id="IPR018136">
    <property type="entry name" value="Aconitase_4Fe-4S_BS"/>
</dbReference>
<comment type="similarity">
    <text evidence="2 12">Belongs to the aconitase/IPM isomerase family.</text>
</comment>
<dbReference type="EMBL" id="JAHHUM010000058">
    <property type="protein sequence ID" value="KAK5623007.1"/>
    <property type="molecule type" value="Genomic_DNA"/>
</dbReference>
<keyword evidence="6" id="KW-0479">Metal-binding</keyword>
<dbReference type="GO" id="GO:0003994">
    <property type="term" value="F:aconitate hydratase activity"/>
    <property type="evidence" value="ECO:0007669"/>
    <property type="project" value="UniProtKB-EC"/>
</dbReference>
<gene>
    <name evidence="15" type="primary">ACO1</name>
    <name evidence="15" type="ORF">CRENBAI_021156</name>
</gene>
<evidence type="ECO:0000256" key="3">
    <source>
        <dbReference type="ARBA" id="ARBA00012926"/>
    </source>
</evidence>
<evidence type="ECO:0000256" key="9">
    <source>
        <dbReference type="ARBA" id="ARBA00023239"/>
    </source>
</evidence>
<feature type="domain" description="Aconitase/3-isopropylmalate dehydratase large subunit alpha/beta/alpha" evidence="13">
    <location>
        <begin position="144"/>
        <end position="642"/>
    </location>
</feature>
<dbReference type="Gene3D" id="3.20.19.10">
    <property type="entry name" value="Aconitase, domain 4"/>
    <property type="match status" value="1"/>
</dbReference>
<dbReference type="Pfam" id="PF00694">
    <property type="entry name" value="Aconitase_C"/>
    <property type="match status" value="1"/>
</dbReference>
<feature type="non-terminal residue" evidence="15">
    <location>
        <position position="947"/>
    </location>
</feature>
<evidence type="ECO:0000256" key="6">
    <source>
        <dbReference type="ARBA" id="ARBA00022723"/>
    </source>
</evidence>
<dbReference type="EC" id="4.2.1.3" evidence="3"/>
<dbReference type="PRINTS" id="PR00415">
    <property type="entry name" value="ACONITASE"/>
</dbReference>
<keyword evidence="7 12" id="KW-0408">Iron</keyword>
<evidence type="ECO:0000256" key="2">
    <source>
        <dbReference type="ARBA" id="ARBA00007185"/>
    </source>
</evidence>
<keyword evidence="9" id="KW-0456">Lyase</keyword>
<evidence type="ECO:0000259" key="14">
    <source>
        <dbReference type="Pfam" id="PF00694"/>
    </source>
</evidence>